<evidence type="ECO:0000313" key="2">
    <source>
        <dbReference type="Proteomes" id="UP001642484"/>
    </source>
</evidence>
<accession>A0ABP0K982</accession>
<dbReference type="EMBL" id="CAXAMN010007780">
    <property type="protein sequence ID" value="CAK9022833.1"/>
    <property type="molecule type" value="Genomic_DNA"/>
</dbReference>
<dbReference type="Proteomes" id="UP001642484">
    <property type="component" value="Unassembled WGS sequence"/>
</dbReference>
<comment type="caution">
    <text evidence="1">The sequence shown here is derived from an EMBL/GenBank/DDBJ whole genome shotgun (WGS) entry which is preliminary data.</text>
</comment>
<gene>
    <name evidence="1" type="ORF">CCMP2556_LOCUS14998</name>
</gene>
<evidence type="ECO:0000313" key="1">
    <source>
        <dbReference type="EMBL" id="CAK9022833.1"/>
    </source>
</evidence>
<keyword evidence="2" id="KW-1185">Reference proteome</keyword>
<proteinExistence type="predicted"/>
<organism evidence="1 2">
    <name type="scientific">Durusdinium trenchii</name>
    <dbReference type="NCBI Taxonomy" id="1381693"/>
    <lineage>
        <taxon>Eukaryota</taxon>
        <taxon>Sar</taxon>
        <taxon>Alveolata</taxon>
        <taxon>Dinophyceae</taxon>
        <taxon>Suessiales</taxon>
        <taxon>Symbiodiniaceae</taxon>
        <taxon>Durusdinium</taxon>
    </lineage>
</organism>
<sequence>ALLGAAPSIGDSAALKRLLFEAQALTIQSLKNAVEAPGTESSTPKRIPQAEKEARLAALRARITGLIIEGVNEPAISLFEQTQHQYEQKTVKYLLPERCPSREFEIVQMKPVKQLVVHGGSVMVGETLAMPDTTVNSSLLVQQALIRRAFPYEFSDLISFQISQKYIGTLFRHMSREAPPGYRQVTLQKADKAVFAKLAELGPAIRRNAAGDRPLDVKIMEALQSYEVSFYLFPLAIPEKPSRQDWKEFPYWHNRLKGQRVHARRGQQFINNRRIFAAREESQYPAGLCSAVAQIVLQICQEYGIVLPPSSTEVAATEQFRLLQQAKTMSHAFVRTKLPPLVPEYATVISAWHAPTTAEDDHGLAIMVPKQARLLQRPLVDWFKMWINRAKELQPQEDELHRSFDRGAKKVMSGKRVLLFREMLEYSGYPDCKAADFLMHGVPLVGEVEESGVYAEVYKPAELSVSTLEEQSTGSAKESLKGLARRAMPFVMTSFGKRP</sequence>
<protein>
    <submittedName>
        <fullName evidence="1">Uncharacterized protein</fullName>
    </submittedName>
</protein>
<feature type="non-terminal residue" evidence="1">
    <location>
        <position position="1"/>
    </location>
</feature>
<reference evidence="1 2" key="1">
    <citation type="submission" date="2024-02" db="EMBL/GenBank/DDBJ databases">
        <authorList>
            <person name="Chen Y."/>
            <person name="Shah S."/>
            <person name="Dougan E. K."/>
            <person name="Thang M."/>
            <person name="Chan C."/>
        </authorList>
    </citation>
    <scope>NUCLEOTIDE SEQUENCE [LARGE SCALE GENOMIC DNA]</scope>
</reference>
<name>A0ABP0K982_9DINO</name>